<dbReference type="CDD" id="cd02440">
    <property type="entry name" value="AdoMet_MTases"/>
    <property type="match status" value="1"/>
</dbReference>
<keyword evidence="3" id="KW-1185">Reference proteome</keyword>
<organism evidence="2 3">
    <name type="scientific">Enterococcus rotai</name>
    <dbReference type="NCBI Taxonomy" id="118060"/>
    <lineage>
        <taxon>Bacteria</taxon>
        <taxon>Bacillati</taxon>
        <taxon>Bacillota</taxon>
        <taxon>Bacilli</taxon>
        <taxon>Lactobacillales</taxon>
        <taxon>Enterococcaceae</taxon>
        <taxon>Enterococcus</taxon>
    </lineage>
</organism>
<dbReference type="Proteomes" id="UP000067523">
    <property type="component" value="Chromosome"/>
</dbReference>
<dbReference type="SUPFAM" id="SSF53335">
    <property type="entry name" value="S-adenosyl-L-methionine-dependent methyltransferases"/>
    <property type="match status" value="1"/>
</dbReference>
<dbReference type="Gene3D" id="3.40.50.150">
    <property type="entry name" value="Vaccinia Virus protein VP39"/>
    <property type="match status" value="1"/>
</dbReference>
<evidence type="ECO:0000313" key="2">
    <source>
        <dbReference type="EMBL" id="ALS35826.1"/>
    </source>
</evidence>
<proteinExistence type="predicted"/>
<evidence type="ECO:0000256" key="1">
    <source>
        <dbReference type="ARBA" id="ARBA00022679"/>
    </source>
</evidence>
<protein>
    <submittedName>
        <fullName evidence="2">Methylase</fullName>
    </submittedName>
</protein>
<dbReference type="EMBL" id="CP013655">
    <property type="protein sequence ID" value="ALS35826.1"/>
    <property type="molecule type" value="Genomic_DNA"/>
</dbReference>
<dbReference type="PANTHER" id="PTHR43861:SF3">
    <property type="entry name" value="PUTATIVE (AFU_ORTHOLOGUE AFUA_2G14390)-RELATED"/>
    <property type="match status" value="1"/>
</dbReference>
<gene>
    <name evidence="2" type="ORF">ATZ35_01220</name>
</gene>
<evidence type="ECO:0000313" key="3">
    <source>
        <dbReference type="Proteomes" id="UP000067523"/>
    </source>
</evidence>
<dbReference type="AlphaFoldDB" id="A0A0U2NML8"/>
<dbReference type="PANTHER" id="PTHR43861">
    <property type="entry name" value="TRANS-ACONITATE 2-METHYLTRANSFERASE-RELATED"/>
    <property type="match status" value="1"/>
</dbReference>
<reference evidence="3" key="1">
    <citation type="submission" date="2015-12" db="EMBL/GenBank/DDBJ databases">
        <authorList>
            <person name="Lauer A."/>
            <person name="Humrighouse B."/>
            <person name="Loparev V."/>
            <person name="Shewmaker P.L."/>
            <person name="Whitney A.M."/>
            <person name="McLaughlin R.W."/>
        </authorList>
    </citation>
    <scope>NUCLEOTIDE SEQUENCE [LARGE SCALE GENOMIC DNA]</scope>
    <source>
        <strain evidence="3">LMG 26678</strain>
    </source>
</reference>
<dbReference type="InterPro" id="IPR029063">
    <property type="entry name" value="SAM-dependent_MTases_sf"/>
</dbReference>
<dbReference type="GO" id="GO:0008168">
    <property type="term" value="F:methyltransferase activity"/>
    <property type="evidence" value="ECO:0007669"/>
    <property type="project" value="UniProtKB-KW"/>
</dbReference>
<name>A0A0U2NML8_9ENTE</name>
<keyword evidence="1" id="KW-0808">Transferase</keyword>
<dbReference type="GO" id="GO:0032259">
    <property type="term" value="P:methylation"/>
    <property type="evidence" value="ECO:0007669"/>
    <property type="project" value="UniProtKB-KW"/>
</dbReference>
<sequence>MNIFDKIAHHYDSPKQLALANIITTEIQKKLGNVTEATLLDYGCGTGLIGLEIAAGFKEILFVDPSEEMIRIVDQKIEQTKWTNATTLVGSFSKENTFELTADMIVVSLVLLHVPDTIGLLTSLYQTLNHGGRILVVDFDKNEKNSHDKVHNGFVQAELRKQFEEVGFRSVSSETFYHGANLFMNQDASMFIVSAEK</sequence>
<accession>A0A0U2NML8</accession>
<dbReference type="RefSeq" id="WP_208928743.1">
    <property type="nucleotide sequence ID" value="NZ_CP013655.1"/>
</dbReference>
<dbReference type="STRING" id="118060.ATZ35_01220"/>
<keyword evidence="2" id="KW-0489">Methyltransferase</keyword>
<dbReference type="Pfam" id="PF13489">
    <property type="entry name" value="Methyltransf_23"/>
    <property type="match status" value="1"/>
</dbReference>
<dbReference type="KEGG" id="erx:ATZ35_01220"/>